<dbReference type="InterPro" id="IPR020476">
    <property type="entry name" value="Nudix_hydrolase"/>
</dbReference>
<dbReference type="Proteomes" id="UP000176544">
    <property type="component" value="Unassembled WGS sequence"/>
</dbReference>
<comment type="cofactor">
    <cofactor evidence="1">
        <name>Mg(2+)</name>
        <dbReference type="ChEBI" id="CHEBI:18420"/>
    </cofactor>
</comment>
<dbReference type="PRINTS" id="PR00502">
    <property type="entry name" value="NUDIXFAMILY"/>
</dbReference>
<gene>
    <name evidence="4" type="ORF">A3I33_01405</name>
</gene>
<evidence type="ECO:0000313" key="5">
    <source>
        <dbReference type="Proteomes" id="UP000176544"/>
    </source>
</evidence>
<keyword evidence="2" id="KW-0378">Hydrolase</keyword>
<dbReference type="InterPro" id="IPR015797">
    <property type="entry name" value="NUDIX_hydrolase-like_dom_sf"/>
</dbReference>
<dbReference type="PROSITE" id="PS51462">
    <property type="entry name" value="NUDIX"/>
    <property type="match status" value="1"/>
</dbReference>
<name>A0A1G1Z8Y8_9BACT</name>
<dbReference type="AlphaFoldDB" id="A0A1G1Z8Y8"/>
<proteinExistence type="predicted"/>
<dbReference type="InterPro" id="IPR000086">
    <property type="entry name" value="NUDIX_hydrolase_dom"/>
</dbReference>
<dbReference type="PANTHER" id="PTHR43046">
    <property type="entry name" value="GDP-MANNOSE MANNOSYL HYDROLASE"/>
    <property type="match status" value="1"/>
</dbReference>
<evidence type="ECO:0000259" key="3">
    <source>
        <dbReference type="PROSITE" id="PS51462"/>
    </source>
</evidence>
<protein>
    <recommendedName>
        <fullName evidence="3">Nudix hydrolase domain-containing protein</fullName>
    </recommendedName>
</protein>
<accession>A0A1G1Z8Y8</accession>
<evidence type="ECO:0000313" key="4">
    <source>
        <dbReference type="EMBL" id="OGY61123.1"/>
    </source>
</evidence>
<feature type="domain" description="Nudix hydrolase" evidence="3">
    <location>
        <begin position="8"/>
        <end position="141"/>
    </location>
</feature>
<dbReference type="STRING" id="1797692.A3I33_01405"/>
<comment type="caution">
    <text evidence="4">The sequence shown here is derived from an EMBL/GenBank/DDBJ whole genome shotgun (WGS) entry which is preliminary data.</text>
</comment>
<sequence length="141" mass="15947">MLFKNGWQKVIVTSKVIITNSDGDLLVLLRGETAPSRPLKWDLPGGLVEKGESPLEAGKRETEEEAGVKPNSLAILDVDYTVYRDGFKYPIVSFTYTCSLDNCSGDVRLSYEHKEYKWVSRDEFIALDIPEKYKTAARLLQ</sequence>
<dbReference type="SUPFAM" id="SSF55811">
    <property type="entry name" value="Nudix"/>
    <property type="match status" value="1"/>
</dbReference>
<reference evidence="4 5" key="1">
    <citation type="journal article" date="2016" name="Nat. Commun.">
        <title>Thousands of microbial genomes shed light on interconnected biogeochemical processes in an aquifer system.</title>
        <authorList>
            <person name="Anantharaman K."/>
            <person name="Brown C.T."/>
            <person name="Hug L.A."/>
            <person name="Sharon I."/>
            <person name="Castelle C.J."/>
            <person name="Probst A.J."/>
            <person name="Thomas B.C."/>
            <person name="Singh A."/>
            <person name="Wilkins M.J."/>
            <person name="Karaoz U."/>
            <person name="Brodie E.L."/>
            <person name="Williams K.H."/>
            <person name="Hubbard S.S."/>
            <person name="Banfield J.F."/>
        </authorList>
    </citation>
    <scope>NUCLEOTIDE SEQUENCE [LARGE SCALE GENOMIC DNA]</scope>
</reference>
<evidence type="ECO:0000256" key="1">
    <source>
        <dbReference type="ARBA" id="ARBA00001946"/>
    </source>
</evidence>
<dbReference type="EMBL" id="MHJA01000012">
    <property type="protein sequence ID" value="OGY61123.1"/>
    <property type="molecule type" value="Genomic_DNA"/>
</dbReference>
<evidence type="ECO:0000256" key="2">
    <source>
        <dbReference type="ARBA" id="ARBA00022801"/>
    </source>
</evidence>
<organism evidence="4 5">
    <name type="scientific">Candidatus Colwellbacteria bacterium RIFCSPLOWO2_02_FULL_45_11</name>
    <dbReference type="NCBI Taxonomy" id="1797692"/>
    <lineage>
        <taxon>Bacteria</taxon>
        <taxon>Candidatus Colwelliibacteriota</taxon>
    </lineage>
</organism>
<dbReference type="GO" id="GO:0016787">
    <property type="term" value="F:hydrolase activity"/>
    <property type="evidence" value="ECO:0007669"/>
    <property type="project" value="UniProtKB-KW"/>
</dbReference>
<dbReference type="Gene3D" id="3.90.79.10">
    <property type="entry name" value="Nucleoside Triphosphate Pyrophosphohydrolase"/>
    <property type="match status" value="1"/>
</dbReference>
<dbReference type="PANTHER" id="PTHR43046:SF14">
    <property type="entry name" value="MUTT_NUDIX FAMILY PROTEIN"/>
    <property type="match status" value="1"/>
</dbReference>
<dbReference type="Pfam" id="PF00293">
    <property type="entry name" value="NUDIX"/>
    <property type="match status" value="1"/>
</dbReference>